<organism evidence="1 2">
    <name type="scientific">Fusarium decemcellulare</name>
    <dbReference type="NCBI Taxonomy" id="57161"/>
    <lineage>
        <taxon>Eukaryota</taxon>
        <taxon>Fungi</taxon>
        <taxon>Dikarya</taxon>
        <taxon>Ascomycota</taxon>
        <taxon>Pezizomycotina</taxon>
        <taxon>Sordariomycetes</taxon>
        <taxon>Hypocreomycetidae</taxon>
        <taxon>Hypocreales</taxon>
        <taxon>Nectriaceae</taxon>
        <taxon>Fusarium</taxon>
        <taxon>Fusarium decemcellulare species complex</taxon>
    </lineage>
</organism>
<comment type="caution">
    <text evidence="1">The sequence shown here is derived from an EMBL/GenBank/DDBJ whole genome shotgun (WGS) entry which is preliminary data.</text>
</comment>
<sequence length="101" mass="11291">MLRSLCCLAARNGIKPTRNAGSSEEKIDPSIDRSTYPFKFHPYDSWSYKVTDDDFAALQEALAQGLDPNQCWTKDELVIDAPEPDVGGEAPDVDEKDIIRM</sequence>
<name>A0ACC1RYZ5_9HYPO</name>
<accession>A0ACC1RYZ5</accession>
<dbReference type="Proteomes" id="UP001148629">
    <property type="component" value="Unassembled WGS sequence"/>
</dbReference>
<keyword evidence="2" id="KW-1185">Reference proteome</keyword>
<protein>
    <submittedName>
        <fullName evidence="1">Uncharacterized protein</fullName>
    </submittedName>
</protein>
<reference evidence="1" key="1">
    <citation type="submission" date="2022-08" db="EMBL/GenBank/DDBJ databases">
        <title>Genome Sequence of Fusarium decemcellulare.</title>
        <authorList>
            <person name="Buettner E."/>
        </authorList>
    </citation>
    <scope>NUCLEOTIDE SEQUENCE</scope>
    <source>
        <strain evidence="1">Babe19</strain>
    </source>
</reference>
<gene>
    <name evidence="1" type="ORF">NM208_g10123</name>
</gene>
<evidence type="ECO:0000313" key="1">
    <source>
        <dbReference type="EMBL" id="KAJ3528610.1"/>
    </source>
</evidence>
<dbReference type="EMBL" id="JANRMS010001387">
    <property type="protein sequence ID" value="KAJ3528610.1"/>
    <property type="molecule type" value="Genomic_DNA"/>
</dbReference>
<proteinExistence type="predicted"/>
<evidence type="ECO:0000313" key="2">
    <source>
        <dbReference type="Proteomes" id="UP001148629"/>
    </source>
</evidence>